<feature type="domain" description="HAMP" evidence="10">
    <location>
        <begin position="322"/>
        <end position="374"/>
    </location>
</feature>
<keyword evidence="5 9" id="KW-0812">Transmembrane</keyword>
<dbReference type="Pfam" id="PF02743">
    <property type="entry name" value="dCache_1"/>
    <property type="match status" value="1"/>
</dbReference>
<evidence type="ECO:0000256" key="5">
    <source>
        <dbReference type="ARBA" id="ARBA00022692"/>
    </source>
</evidence>
<dbReference type="AlphaFoldDB" id="A0A4Q9DJ23"/>
<accession>A0A4Q9DJ23</accession>
<dbReference type="GO" id="GO:0005886">
    <property type="term" value="C:plasma membrane"/>
    <property type="evidence" value="ECO:0007669"/>
    <property type="project" value="UniProtKB-SubCell"/>
</dbReference>
<evidence type="ECO:0000313" key="12">
    <source>
        <dbReference type="Proteomes" id="UP000293142"/>
    </source>
</evidence>
<evidence type="ECO:0000256" key="9">
    <source>
        <dbReference type="SAM" id="Phobius"/>
    </source>
</evidence>
<dbReference type="Gene3D" id="1.10.8.500">
    <property type="entry name" value="HAMP domain in histidine kinase"/>
    <property type="match status" value="1"/>
</dbReference>
<evidence type="ECO:0000313" key="11">
    <source>
        <dbReference type="EMBL" id="TBL71403.1"/>
    </source>
</evidence>
<dbReference type="InterPro" id="IPR036890">
    <property type="entry name" value="HATPase_C_sf"/>
</dbReference>
<evidence type="ECO:0000256" key="6">
    <source>
        <dbReference type="ARBA" id="ARBA00022777"/>
    </source>
</evidence>
<keyword evidence="8 9" id="KW-0472">Membrane</keyword>
<dbReference type="GO" id="GO:0000155">
    <property type="term" value="F:phosphorelay sensor kinase activity"/>
    <property type="evidence" value="ECO:0007669"/>
    <property type="project" value="InterPro"/>
</dbReference>
<evidence type="ECO:0000256" key="7">
    <source>
        <dbReference type="ARBA" id="ARBA00022989"/>
    </source>
</evidence>
<protein>
    <submittedName>
        <fullName evidence="11">Sensor histidine kinase</fullName>
    </submittedName>
</protein>
<keyword evidence="12" id="KW-1185">Reference proteome</keyword>
<dbReference type="RefSeq" id="WP_131017268.1">
    <property type="nucleotide sequence ID" value="NZ_SIRE01000026.1"/>
</dbReference>
<dbReference type="InterPro" id="IPR003594">
    <property type="entry name" value="HATPase_dom"/>
</dbReference>
<proteinExistence type="predicted"/>
<dbReference type="PROSITE" id="PS50885">
    <property type="entry name" value="HAMP"/>
    <property type="match status" value="1"/>
</dbReference>
<dbReference type="InterPro" id="IPR003660">
    <property type="entry name" value="HAMP_dom"/>
</dbReference>
<comment type="caution">
    <text evidence="11">The sequence shown here is derived from an EMBL/GenBank/DDBJ whole genome shotgun (WGS) entry which is preliminary data.</text>
</comment>
<dbReference type="PANTHER" id="PTHR34220:SF7">
    <property type="entry name" value="SENSOR HISTIDINE KINASE YPDA"/>
    <property type="match status" value="1"/>
</dbReference>
<sequence>MFKIHFNWSSVGFKLFIVYLGTMIIALPIMGLLSYNKSKQMIETKVGGFALDGVKQANTRLHMLLKDYENRSTMIFSLKELQKEIKNQFEDSYEHSQNIDNINKFFSDFINSQNDTVNVYILGEYGTSIRYSTVAPTISMPIINIFQEEPWYKLIRDANGAVVWLGNQAPFSPRSRDTEPVFTFGRAVKDLSGKMDIVGILLYDVELGDIVKILNDMNLHSPGHSYIVGKNNTIVAASDGSRFMDTFDVSLPDDESGLKTIMHNGEEQLVVYDSVANTDFKIVKMASMDELLKESRQIGLFTVYLIIGFAIMATLLALVVVNHINKPIYLLLQFMKKVRGGDFKAKIVNDRKDEFGLLFDNFNVMVAHIKSLIEELYIQELLKKETQLKMMVSQINAHFLYNTLDSIHWIARVHKVDEISTMIFGLSRYLRLSLNEGRDQATVAEVIELLNSYISIQKVRYQDKFEVQVKADADVLEYRVLKHLFQPLVENAIYHGIEKKKGPGCLSIAWEKREELLVFTVTDDGAGIEPDKLLEIRKMLEDGELISSDNFALKNINSQIKLGYGESYGLDIDSEQGAGTRVTITVPLAGTA</sequence>
<dbReference type="SMART" id="SM00304">
    <property type="entry name" value="HAMP"/>
    <property type="match status" value="1"/>
</dbReference>
<dbReference type="InterPro" id="IPR033479">
    <property type="entry name" value="dCache_1"/>
</dbReference>
<dbReference type="PANTHER" id="PTHR34220">
    <property type="entry name" value="SENSOR HISTIDINE KINASE YPDA"/>
    <property type="match status" value="1"/>
</dbReference>
<dbReference type="EMBL" id="SIRE01000026">
    <property type="protein sequence ID" value="TBL71403.1"/>
    <property type="molecule type" value="Genomic_DNA"/>
</dbReference>
<dbReference type="SUPFAM" id="SSF55874">
    <property type="entry name" value="ATPase domain of HSP90 chaperone/DNA topoisomerase II/histidine kinase"/>
    <property type="match status" value="1"/>
</dbReference>
<name>A0A4Q9DJ23_9BACL</name>
<keyword evidence="6 11" id="KW-0418">Kinase</keyword>
<evidence type="ECO:0000256" key="8">
    <source>
        <dbReference type="ARBA" id="ARBA00023136"/>
    </source>
</evidence>
<dbReference type="Gene3D" id="3.30.565.10">
    <property type="entry name" value="Histidine kinase-like ATPase, C-terminal domain"/>
    <property type="match status" value="1"/>
</dbReference>
<keyword evidence="7 9" id="KW-1133">Transmembrane helix</keyword>
<evidence type="ECO:0000259" key="10">
    <source>
        <dbReference type="PROSITE" id="PS50885"/>
    </source>
</evidence>
<evidence type="ECO:0000256" key="2">
    <source>
        <dbReference type="ARBA" id="ARBA00022475"/>
    </source>
</evidence>
<keyword evidence="2" id="KW-1003">Cell membrane</keyword>
<organism evidence="11 12">
    <name type="scientific">Paenibacillus thalictri</name>
    <dbReference type="NCBI Taxonomy" id="2527873"/>
    <lineage>
        <taxon>Bacteria</taxon>
        <taxon>Bacillati</taxon>
        <taxon>Bacillota</taxon>
        <taxon>Bacilli</taxon>
        <taxon>Bacillales</taxon>
        <taxon>Paenibacillaceae</taxon>
        <taxon>Paenibacillus</taxon>
    </lineage>
</organism>
<dbReference type="CDD" id="cd06225">
    <property type="entry name" value="HAMP"/>
    <property type="match status" value="1"/>
</dbReference>
<keyword evidence="3" id="KW-0597">Phosphoprotein</keyword>
<evidence type="ECO:0000256" key="4">
    <source>
        <dbReference type="ARBA" id="ARBA00022679"/>
    </source>
</evidence>
<comment type="subcellular location">
    <subcellularLocation>
        <location evidence="1">Cell membrane</location>
        <topology evidence="1">Multi-pass membrane protein</topology>
    </subcellularLocation>
</comment>
<dbReference type="Pfam" id="PF02518">
    <property type="entry name" value="HATPase_c"/>
    <property type="match status" value="1"/>
</dbReference>
<evidence type="ECO:0000256" key="3">
    <source>
        <dbReference type="ARBA" id="ARBA00022553"/>
    </source>
</evidence>
<dbReference type="SMART" id="SM00387">
    <property type="entry name" value="HATPase_c"/>
    <property type="match status" value="1"/>
</dbReference>
<dbReference type="Gene3D" id="3.30.450.20">
    <property type="entry name" value="PAS domain"/>
    <property type="match status" value="2"/>
</dbReference>
<feature type="transmembrane region" description="Helical" evidence="9">
    <location>
        <begin position="298"/>
        <end position="321"/>
    </location>
</feature>
<dbReference type="Proteomes" id="UP000293142">
    <property type="component" value="Unassembled WGS sequence"/>
</dbReference>
<dbReference type="CDD" id="cd18773">
    <property type="entry name" value="PDC1_HK_sensor"/>
    <property type="match status" value="1"/>
</dbReference>
<dbReference type="SUPFAM" id="SSF158472">
    <property type="entry name" value="HAMP domain-like"/>
    <property type="match status" value="1"/>
</dbReference>
<gene>
    <name evidence="11" type="ORF">EYB31_30400</name>
</gene>
<dbReference type="InterPro" id="IPR010559">
    <property type="entry name" value="Sig_transdc_His_kin_internal"/>
</dbReference>
<keyword evidence="4" id="KW-0808">Transferase</keyword>
<dbReference type="InterPro" id="IPR050640">
    <property type="entry name" value="Bact_2-comp_sensor_kinase"/>
</dbReference>
<dbReference type="Pfam" id="PF06580">
    <property type="entry name" value="His_kinase"/>
    <property type="match status" value="1"/>
</dbReference>
<dbReference type="OrthoDB" id="9776552at2"/>
<reference evidence="11 12" key="1">
    <citation type="submission" date="2019-02" db="EMBL/GenBank/DDBJ databases">
        <title>Paenibacillus sp. nov., isolated from surface-sterilized tissue of Thalictrum simplex L.</title>
        <authorList>
            <person name="Tuo L."/>
        </authorList>
    </citation>
    <scope>NUCLEOTIDE SEQUENCE [LARGE SCALE GENOMIC DNA]</scope>
    <source>
        <strain evidence="11 12">N2SHLJ1</strain>
    </source>
</reference>
<dbReference type="Pfam" id="PF00672">
    <property type="entry name" value="HAMP"/>
    <property type="match status" value="1"/>
</dbReference>
<feature type="transmembrane region" description="Helical" evidence="9">
    <location>
        <begin position="16"/>
        <end position="35"/>
    </location>
</feature>
<evidence type="ECO:0000256" key="1">
    <source>
        <dbReference type="ARBA" id="ARBA00004651"/>
    </source>
</evidence>